<comment type="caution">
    <text evidence="2">The sequence shown here is derived from an EMBL/GenBank/DDBJ whole genome shotgun (WGS) entry which is preliminary data.</text>
</comment>
<organism evidence="2 3">
    <name type="scientific">Candidatus Woesebacteria bacterium GW2011_GWB1_38_5b</name>
    <dbReference type="NCBI Taxonomy" id="1618569"/>
    <lineage>
        <taxon>Bacteria</taxon>
        <taxon>Candidatus Woeseibacteriota</taxon>
    </lineage>
</organism>
<sequence>MERKDIVIGIVIVAILALVIYWLRRPETPQITVLPSPTPSIEQSIESVFNVDIPEGLEKAELKPVGDVIGTALATRVFENSKFTFSVLADLPDPINGEYYNVWISQGAPDDQSVKLTSLGKMRVAKGGWMLEYQSNTNYPDYNSVVVTQESVSDSKPETRILGGSFQ</sequence>
<keyword evidence="1" id="KW-1133">Transmembrane helix</keyword>
<dbReference type="AlphaFoldDB" id="A0A0G0NA89"/>
<evidence type="ECO:0000313" key="2">
    <source>
        <dbReference type="EMBL" id="KKQ74036.1"/>
    </source>
</evidence>
<evidence type="ECO:0000313" key="3">
    <source>
        <dbReference type="Proteomes" id="UP000034181"/>
    </source>
</evidence>
<keyword evidence="1" id="KW-0812">Transmembrane</keyword>
<evidence type="ECO:0000256" key="1">
    <source>
        <dbReference type="SAM" id="Phobius"/>
    </source>
</evidence>
<dbReference type="Proteomes" id="UP000034181">
    <property type="component" value="Unassembled WGS sequence"/>
</dbReference>
<accession>A0A0G0NA89</accession>
<proteinExistence type="predicted"/>
<dbReference type="EMBL" id="LBUZ01000043">
    <property type="protein sequence ID" value="KKQ74036.1"/>
    <property type="molecule type" value="Genomic_DNA"/>
</dbReference>
<keyword evidence="1" id="KW-0472">Membrane</keyword>
<protein>
    <submittedName>
        <fullName evidence="2">Uncharacterized protein</fullName>
    </submittedName>
</protein>
<gene>
    <name evidence="2" type="ORF">US96_C0043G0007</name>
</gene>
<name>A0A0G0NA89_9BACT</name>
<feature type="transmembrane region" description="Helical" evidence="1">
    <location>
        <begin position="6"/>
        <end position="23"/>
    </location>
</feature>
<reference evidence="2 3" key="1">
    <citation type="journal article" date="2015" name="Nature">
        <title>rRNA introns, odd ribosomes, and small enigmatic genomes across a large radiation of phyla.</title>
        <authorList>
            <person name="Brown C.T."/>
            <person name="Hug L.A."/>
            <person name="Thomas B.C."/>
            <person name="Sharon I."/>
            <person name="Castelle C.J."/>
            <person name="Singh A."/>
            <person name="Wilkins M.J."/>
            <person name="Williams K.H."/>
            <person name="Banfield J.F."/>
        </authorList>
    </citation>
    <scope>NUCLEOTIDE SEQUENCE [LARGE SCALE GENOMIC DNA]</scope>
</reference>